<dbReference type="InterPro" id="IPR036097">
    <property type="entry name" value="HisK_dim/P_sf"/>
</dbReference>
<dbReference type="Gene3D" id="3.30.565.10">
    <property type="entry name" value="Histidine kinase-like ATPase, C-terminal domain"/>
    <property type="match status" value="1"/>
</dbReference>
<dbReference type="InterPro" id="IPR036890">
    <property type="entry name" value="HATPase_C_sf"/>
</dbReference>
<comment type="catalytic activity">
    <reaction evidence="1">
        <text>ATP + protein L-histidine = ADP + protein N-phospho-L-histidine.</text>
        <dbReference type="EC" id="2.7.13.3"/>
    </reaction>
</comment>
<reference evidence="14 15" key="1">
    <citation type="submission" date="2018-03" db="EMBL/GenBank/DDBJ databases">
        <title>The ancient ancestry and fast evolution of plastids.</title>
        <authorList>
            <person name="Moore K.R."/>
            <person name="Magnabosco C."/>
            <person name="Momper L."/>
            <person name="Gold D.A."/>
            <person name="Bosak T."/>
            <person name="Fournier G.P."/>
        </authorList>
    </citation>
    <scope>NUCLEOTIDE SEQUENCE [LARGE SCALE GENOMIC DNA]</scope>
    <source>
        <strain evidence="14 15">CCALA 037</strain>
    </source>
</reference>
<organism evidence="14 15">
    <name type="scientific">Chamaesiphon polymorphus CCALA 037</name>
    <dbReference type="NCBI Taxonomy" id="2107692"/>
    <lineage>
        <taxon>Bacteria</taxon>
        <taxon>Bacillati</taxon>
        <taxon>Cyanobacteriota</taxon>
        <taxon>Cyanophyceae</taxon>
        <taxon>Gomontiellales</taxon>
        <taxon>Chamaesiphonaceae</taxon>
        <taxon>Chamaesiphon</taxon>
    </lineage>
</organism>
<dbReference type="SMART" id="SM00448">
    <property type="entry name" value="REC"/>
    <property type="match status" value="1"/>
</dbReference>
<dbReference type="Pfam" id="PF08448">
    <property type="entry name" value="PAS_4"/>
    <property type="match status" value="2"/>
</dbReference>
<dbReference type="Gene3D" id="3.10.580.10">
    <property type="entry name" value="CBS-domain"/>
    <property type="match status" value="1"/>
</dbReference>
<evidence type="ECO:0000256" key="2">
    <source>
        <dbReference type="ARBA" id="ARBA00012438"/>
    </source>
</evidence>
<dbReference type="SUPFAM" id="SSF55874">
    <property type="entry name" value="ATPase domain of HSP90 chaperone/DNA topoisomerase II/histidine kinase"/>
    <property type="match status" value="1"/>
</dbReference>
<evidence type="ECO:0000256" key="1">
    <source>
        <dbReference type="ARBA" id="ARBA00000085"/>
    </source>
</evidence>
<feature type="domain" description="Histidine kinase" evidence="9">
    <location>
        <begin position="736"/>
        <end position="949"/>
    </location>
</feature>
<dbReference type="InterPro" id="IPR000644">
    <property type="entry name" value="CBS_dom"/>
</dbReference>
<dbReference type="Gene3D" id="3.30.450.40">
    <property type="match status" value="1"/>
</dbReference>
<evidence type="ECO:0000259" key="11">
    <source>
        <dbReference type="PROSITE" id="PS50112"/>
    </source>
</evidence>
<dbReference type="InterPro" id="IPR013656">
    <property type="entry name" value="PAS_4"/>
</dbReference>
<dbReference type="InterPro" id="IPR046342">
    <property type="entry name" value="CBS_dom_sf"/>
</dbReference>
<keyword evidence="15" id="KW-1185">Reference proteome</keyword>
<dbReference type="Pfam" id="PF00571">
    <property type="entry name" value="CBS"/>
    <property type="match status" value="2"/>
</dbReference>
<dbReference type="InterPro" id="IPR001610">
    <property type="entry name" value="PAC"/>
</dbReference>
<dbReference type="OrthoDB" id="9808408at2"/>
<name>A0A2T1GMS1_9CYAN</name>
<dbReference type="PANTHER" id="PTHR43304">
    <property type="entry name" value="PHYTOCHROME-LIKE PROTEIN CPH1"/>
    <property type="match status" value="1"/>
</dbReference>
<evidence type="ECO:0000256" key="5">
    <source>
        <dbReference type="ARBA" id="ARBA00022777"/>
    </source>
</evidence>
<dbReference type="SUPFAM" id="SSF54631">
    <property type="entry name" value="CBS-domain pair"/>
    <property type="match status" value="1"/>
</dbReference>
<dbReference type="FunFam" id="3.30.565.10:FF:000006">
    <property type="entry name" value="Sensor histidine kinase WalK"/>
    <property type="match status" value="1"/>
</dbReference>
<comment type="caution">
    <text evidence="14">The sequence shown here is derived from an EMBL/GenBank/DDBJ whole genome shotgun (WGS) entry which is preliminary data.</text>
</comment>
<dbReference type="InterPro" id="IPR000014">
    <property type="entry name" value="PAS"/>
</dbReference>
<dbReference type="SMART" id="SM00387">
    <property type="entry name" value="HATPase_c"/>
    <property type="match status" value="1"/>
</dbReference>
<evidence type="ECO:0000259" key="9">
    <source>
        <dbReference type="PROSITE" id="PS50109"/>
    </source>
</evidence>
<dbReference type="SUPFAM" id="SSF52172">
    <property type="entry name" value="CheY-like"/>
    <property type="match status" value="1"/>
</dbReference>
<dbReference type="InterPro" id="IPR004358">
    <property type="entry name" value="Sig_transdc_His_kin-like_C"/>
</dbReference>
<dbReference type="Pfam" id="PF00072">
    <property type="entry name" value="Response_reg"/>
    <property type="match status" value="1"/>
</dbReference>
<dbReference type="CDD" id="cd17557">
    <property type="entry name" value="REC_Rcp-like"/>
    <property type="match status" value="1"/>
</dbReference>
<dbReference type="SUPFAM" id="SSF55785">
    <property type="entry name" value="PYP-like sensor domain (PAS domain)"/>
    <property type="match status" value="3"/>
</dbReference>
<feature type="modified residue" description="4-aspartylphosphate" evidence="7">
    <location>
        <position position="1023"/>
    </location>
</feature>
<keyword evidence="5" id="KW-0418">Kinase</keyword>
<dbReference type="Pfam" id="PF02518">
    <property type="entry name" value="HATPase_c"/>
    <property type="match status" value="1"/>
</dbReference>
<feature type="domain" description="CBS" evidence="13">
    <location>
        <begin position="105"/>
        <end position="164"/>
    </location>
</feature>
<dbReference type="NCBIfam" id="TIGR00229">
    <property type="entry name" value="sensory_box"/>
    <property type="match status" value="3"/>
</dbReference>
<evidence type="ECO:0000256" key="3">
    <source>
        <dbReference type="ARBA" id="ARBA00022553"/>
    </source>
</evidence>
<dbReference type="GO" id="GO:0000155">
    <property type="term" value="F:phosphorelay sensor kinase activity"/>
    <property type="evidence" value="ECO:0007669"/>
    <property type="project" value="InterPro"/>
</dbReference>
<evidence type="ECO:0000259" key="13">
    <source>
        <dbReference type="PROSITE" id="PS51371"/>
    </source>
</evidence>
<dbReference type="PROSITE" id="PS50113">
    <property type="entry name" value="PAC"/>
    <property type="match status" value="3"/>
</dbReference>
<feature type="domain" description="PAC" evidence="12">
    <location>
        <begin position="510"/>
        <end position="562"/>
    </location>
</feature>
<dbReference type="Gene3D" id="3.30.450.20">
    <property type="entry name" value="PAS domain"/>
    <property type="match status" value="3"/>
</dbReference>
<dbReference type="InterPro" id="IPR035965">
    <property type="entry name" value="PAS-like_dom_sf"/>
</dbReference>
<feature type="domain" description="PAS" evidence="11">
    <location>
        <begin position="190"/>
        <end position="238"/>
    </location>
</feature>
<dbReference type="InterPro" id="IPR029016">
    <property type="entry name" value="GAF-like_dom_sf"/>
</dbReference>
<dbReference type="Pfam" id="PF00512">
    <property type="entry name" value="HisKA"/>
    <property type="match status" value="1"/>
</dbReference>
<dbReference type="PROSITE" id="PS51371">
    <property type="entry name" value="CBS"/>
    <property type="match status" value="2"/>
</dbReference>
<evidence type="ECO:0000259" key="10">
    <source>
        <dbReference type="PROSITE" id="PS50110"/>
    </source>
</evidence>
<keyword evidence="4" id="KW-0808">Transferase</keyword>
<evidence type="ECO:0000256" key="6">
    <source>
        <dbReference type="ARBA" id="ARBA00023012"/>
    </source>
</evidence>
<dbReference type="InterPro" id="IPR011006">
    <property type="entry name" value="CheY-like_superfamily"/>
</dbReference>
<dbReference type="CDD" id="cd00130">
    <property type="entry name" value="PAS"/>
    <property type="match status" value="3"/>
</dbReference>
<dbReference type="SUPFAM" id="SSF47384">
    <property type="entry name" value="Homodimeric domain of signal transducing histidine kinase"/>
    <property type="match status" value="1"/>
</dbReference>
<dbReference type="EMBL" id="PVWO01000014">
    <property type="protein sequence ID" value="PSB59098.1"/>
    <property type="molecule type" value="Genomic_DNA"/>
</dbReference>
<dbReference type="PRINTS" id="PR00344">
    <property type="entry name" value="BCTRLSENSOR"/>
</dbReference>
<feature type="domain" description="PAC" evidence="12">
    <location>
        <begin position="381"/>
        <end position="433"/>
    </location>
</feature>
<dbReference type="AlphaFoldDB" id="A0A2T1GMS1"/>
<dbReference type="SMART" id="SM00091">
    <property type="entry name" value="PAS"/>
    <property type="match status" value="3"/>
</dbReference>
<dbReference type="InterPro" id="IPR005467">
    <property type="entry name" value="His_kinase_dom"/>
</dbReference>
<dbReference type="SUPFAM" id="SSF55781">
    <property type="entry name" value="GAF domain-like"/>
    <property type="match status" value="1"/>
</dbReference>
<dbReference type="PROSITE" id="PS50110">
    <property type="entry name" value="RESPONSE_REGULATORY"/>
    <property type="match status" value="1"/>
</dbReference>
<evidence type="ECO:0000313" key="15">
    <source>
        <dbReference type="Proteomes" id="UP000238937"/>
    </source>
</evidence>
<dbReference type="PROSITE" id="PS50112">
    <property type="entry name" value="PAS"/>
    <property type="match status" value="3"/>
</dbReference>
<dbReference type="InterPro" id="IPR003661">
    <property type="entry name" value="HisK_dim/P_dom"/>
</dbReference>
<dbReference type="Gene3D" id="1.10.287.130">
    <property type="match status" value="1"/>
</dbReference>
<dbReference type="CDD" id="cd00082">
    <property type="entry name" value="HisKA"/>
    <property type="match status" value="1"/>
</dbReference>
<protein>
    <recommendedName>
        <fullName evidence="2">histidine kinase</fullName>
        <ecNumber evidence="2">2.7.13.3</ecNumber>
    </recommendedName>
</protein>
<dbReference type="SMART" id="SM00116">
    <property type="entry name" value="CBS"/>
    <property type="match status" value="2"/>
</dbReference>
<dbReference type="PANTHER" id="PTHR43304:SF1">
    <property type="entry name" value="PAC DOMAIN-CONTAINING PROTEIN"/>
    <property type="match status" value="1"/>
</dbReference>
<dbReference type="InterPro" id="IPR003594">
    <property type="entry name" value="HATPase_dom"/>
</dbReference>
<evidence type="ECO:0000259" key="12">
    <source>
        <dbReference type="PROSITE" id="PS50113"/>
    </source>
</evidence>
<keyword evidence="6" id="KW-0902">Two-component regulatory system</keyword>
<feature type="domain" description="Response regulatory" evidence="10">
    <location>
        <begin position="964"/>
        <end position="1090"/>
    </location>
</feature>
<dbReference type="Gene3D" id="3.40.50.2300">
    <property type="match status" value="1"/>
</dbReference>
<accession>A0A2T1GMS1</accession>
<dbReference type="FunFam" id="3.30.450.20:FF:000155">
    <property type="entry name" value="Sensor histidine kinase TodS"/>
    <property type="match status" value="1"/>
</dbReference>
<evidence type="ECO:0000256" key="7">
    <source>
        <dbReference type="PROSITE-ProRule" id="PRU00169"/>
    </source>
</evidence>
<dbReference type="Proteomes" id="UP000238937">
    <property type="component" value="Unassembled WGS sequence"/>
</dbReference>
<dbReference type="InterPro" id="IPR000700">
    <property type="entry name" value="PAS-assoc_C"/>
</dbReference>
<dbReference type="EC" id="2.7.13.3" evidence="2"/>
<gene>
    <name evidence="14" type="ORF">C7B77_02160</name>
</gene>
<dbReference type="InterPro" id="IPR001789">
    <property type="entry name" value="Sig_transdc_resp-reg_receiver"/>
</dbReference>
<dbReference type="InterPro" id="IPR052162">
    <property type="entry name" value="Sensor_kinase/Photoreceptor"/>
</dbReference>
<evidence type="ECO:0000313" key="14">
    <source>
        <dbReference type="EMBL" id="PSB59098.1"/>
    </source>
</evidence>
<evidence type="ECO:0000256" key="4">
    <source>
        <dbReference type="ARBA" id="ARBA00022679"/>
    </source>
</evidence>
<sequence length="1102" mass="123814">MRMRAGVMLFIDKASKLPTLDRVIDYTPPIVSPETTAIATITLMEHWEGDRDLNSSAQLISDRHNYDYVLVVRAARPIGILTRSDVVRLVVAGTDLAATKIVAVMTAPVITLERATSVDALTALSLMRQHRIHYLPIVDRSGLLVGMVTEDDLCQYFESPILAAAMPTLAPEPDRQPSQSDGGEICLVPSHQDLSDFIENAVVCLHWVAADGTIIWANQAELDLLGYTSEEYIGHSIIEFHADRAVIDDILDRLLHDRAVREYEADLICKDGSRRHVLIDSNSSWRNGEFVRTRCFTRDITKRKRAEEDLQRFNAALSHAMEGIAFLNPQGYYVWANQAYATTIGYSPEAIVGMDWQRTVHPDDLQIVELAYGQMLDRGKVEVAARGLRKDGSVFYKQLVMVTAYDSQQQLTGHYCFMKDITAAKQAEADLIRSEQKFRAIFDSLLQFIAVLTPDGIVMEANRTALEGIAIERADVIGKPFWETPWWTHSPQLQERLKQAIVRAANGELVQFESEHFWADGTPAIVDFSLKPVFDAAGQVVMLIPEGRDITDRKHKEDIMRNIALGVSAKTGDAFFEALVEYITKALRVEYAFIGEFVQPEQNRVRTIAGYGNDRVMENCEYELSATPCEHLVDLEFYVCPDRVQQQFPDDVLLKELDAQSYMGILLRDSAGQALGLMSVLSCQPFSETQLMTEILNIFAARAAAELERQQSQMILYNQKQDLARSNDDLQQFAYVASHDLQEPLRMIASYLELLERRYKGQLDAKADTFIAYAVDGATRMQTLINDLLNYSRVGRQVRDFEAVDCDRILAQVSNDLQVTIAQNRAVVTYAELPQVYGDPSQLTQLFQNLVSNAIKFRTQEPPLIQIGAEYIDGKWLFSVRDNGIGMDDRYLERIFIIFQRLHGKTEYPGTGIGLAVCKKIVERHGGKLWVEAPSACGSTFYFTLFPSCRLPMLSSPTIDRTIQVLLVEDNLGDVELTRLALEESALSIDLIVVGDGAAALEFLQDLKQDATAAPYPDLILLDLNLPKKSGHEVLAAIKTDRSLKRIPVLVLTTSQAEEDILQAYDRYASGYITKPASFERFVQVVRSIENFWFSTVILPPA</sequence>
<feature type="domain" description="PAC" evidence="12">
    <location>
        <begin position="261"/>
        <end position="312"/>
    </location>
</feature>
<dbReference type="SMART" id="SM00086">
    <property type="entry name" value="PAC"/>
    <property type="match status" value="3"/>
</dbReference>
<dbReference type="Pfam" id="PF13426">
    <property type="entry name" value="PAS_9"/>
    <property type="match status" value="1"/>
</dbReference>
<feature type="domain" description="PAS" evidence="11">
    <location>
        <begin position="309"/>
        <end position="379"/>
    </location>
</feature>
<evidence type="ECO:0000256" key="8">
    <source>
        <dbReference type="PROSITE-ProRule" id="PRU00703"/>
    </source>
</evidence>
<dbReference type="SMART" id="SM00388">
    <property type="entry name" value="HisKA"/>
    <property type="match status" value="1"/>
</dbReference>
<feature type="domain" description="PAS" evidence="11">
    <location>
        <begin position="434"/>
        <end position="508"/>
    </location>
</feature>
<feature type="domain" description="CBS" evidence="13">
    <location>
        <begin position="24"/>
        <end position="96"/>
    </location>
</feature>
<keyword evidence="3 7" id="KW-0597">Phosphoprotein</keyword>
<keyword evidence="8" id="KW-0129">CBS domain</keyword>
<dbReference type="PROSITE" id="PS50109">
    <property type="entry name" value="HIS_KIN"/>
    <property type="match status" value="1"/>
</dbReference>
<proteinExistence type="predicted"/>